<dbReference type="Pfam" id="PF05050">
    <property type="entry name" value="Methyltransf_21"/>
    <property type="match status" value="1"/>
</dbReference>
<reference evidence="2 3" key="1">
    <citation type="journal article" date="2020" name="Syst. Appl. Microbiol.">
        <title>Alienimonas chondri sp. nov., a novel planctomycete isolated from the biofilm of the red alga Chondrus crispus.</title>
        <authorList>
            <person name="Vitorino I."/>
            <person name="Albuquerque L."/>
            <person name="Wiegand S."/>
            <person name="Kallscheuer N."/>
            <person name="da Costa M.S."/>
            <person name="Lobo-da-Cunha A."/>
            <person name="Jogler C."/>
            <person name="Lage O.M."/>
        </authorList>
    </citation>
    <scope>NUCLEOTIDE SEQUENCE [LARGE SCALE GENOMIC DNA]</scope>
    <source>
        <strain evidence="2 3">LzC2</strain>
    </source>
</reference>
<dbReference type="EMBL" id="WTPX01000075">
    <property type="protein sequence ID" value="NNJ26386.1"/>
    <property type="molecule type" value="Genomic_DNA"/>
</dbReference>
<dbReference type="PANTHER" id="PTHR34203">
    <property type="entry name" value="METHYLTRANSFERASE, FKBM FAMILY PROTEIN"/>
    <property type="match status" value="1"/>
</dbReference>
<dbReference type="Gene3D" id="3.40.50.150">
    <property type="entry name" value="Vaccinia Virus protein VP39"/>
    <property type="match status" value="1"/>
</dbReference>
<evidence type="ECO:0000259" key="1">
    <source>
        <dbReference type="Pfam" id="PF05050"/>
    </source>
</evidence>
<proteinExistence type="predicted"/>
<dbReference type="Proteomes" id="UP000609651">
    <property type="component" value="Unassembled WGS sequence"/>
</dbReference>
<dbReference type="PANTHER" id="PTHR34203:SF15">
    <property type="entry name" value="SLL1173 PROTEIN"/>
    <property type="match status" value="1"/>
</dbReference>
<keyword evidence="3" id="KW-1185">Reference proteome</keyword>
<evidence type="ECO:0000313" key="2">
    <source>
        <dbReference type="EMBL" id="NNJ26386.1"/>
    </source>
</evidence>
<dbReference type="InterPro" id="IPR052514">
    <property type="entry name" value="SAM-dependent_MTase"/>
</dbReference>
<accession>A0ABX1VHX6</accession>
<organism evidence="2 3">
    <name type="scientific">Alienimonas chondri</name>
    <dbReference type="NCBI Taxonomy" id="2681879"/>
    <lineage>
        <taxon>Bacteria</taxon>
        <taxon>Pseudomonadati</taxon>
        <taxon>Planctomycetota</taxon>
        <taxon>Planctomycetia</taxon>
        <taxon>Planctomycetales</taxon>
        <taxon>Planctomycetaceae</taxon>
        <taxon>Alienimonas</taxon>
    </lineage>
</organism>
<dbReference type="SUPFAM" id="SSF53335">
    <property type="entry name" value="S-adenosyl-L-methionine-dependent methyltransferases"/>
    <property type="match status" value="1"/>
</dbReference>
<comment type="caution">
    <text evidence="2">The sequence shown here is derived from an EMBL/GenBank/DDBJ whole genome shotgun (WGS) entry which is preliminary data.</text>
</comment>
<gene>
    <name evidence="2" type="ORF">LzC2_24690</name>
</gene>
<protein>
    <recommendedName>
        <fullName evidence="1">Methyltransferase FkbM domain-containing protein</fullName>
    </recommendedName>
</protein>
<sequence length="225" mass="23985">MGVAYACGMDGQQLRALAGRVRTGQTVYDVGGNRGQVALLFAGAVGPGGRVVCFEPVPGLADDLERNLALNEFGEVRVVRAAAADREGAMTFDFPEDRATQGKLRDVEPTYRHDGASVLQVKTVTLDSVVAAGERPPDLLKIDVEGAGAAVLRGAQQILERHAPAVYIELHGPEERAGVQDELISRGYRIETLDGRPVSAPADDAANVLWCVRDAPVGDIRCRDL</sequence>
<dbReference type="NCBIfam" id="TIGR01444">
    <property type="entry name" value="fkbM_fam"/>
    <property type="match status" value="1"/>
</dbReference>
<dbReference type="InterPro" id="IPR029063">
    <property type="entry name" value="SAM-dependent_MTases_sf"/>
</dbReference>
<dbReference type="InterPro" id="IPR006342">
    <property type="entry name" value="FkbM_mtfrase"/>
</dbReference>
<name>A0ABX1VHX6_9PLAN</name>
<feature type="domain" description="Methyltransferase FkbM" evidence="1">
    <location>
        <begin position="29"/>
        <end position="189"/>
    </location>
</feature>
<evidence type="ECO:0000313" key="3">
    <source>
        <dbReference type="Proteomes" id="UP000609651"/>
    </source>
</evidence>